<comment type="caution">
    <text evidence="8">The sequence shown here is derived from an EMBL/GenBank/DDBJ whole genome shotgun (WGS) entry which is preliminary data.</text>
</comment>
<keyword evidence="3 6" id="KW-0812">Transmembrane</keyword>
<feature type="transmembrane region" description="Helical" evidence="6">
    <location>
        <begin position="50"/>
        <end position="73"/>
    </location>
</feature>
<keyword evidence="2" id="KW-1003">Cell membrane</keyword>
<sequence>MKTKEIEQLALSDSETKDVITPYAFKIDQALLGIPLASPIKRAMAMTIDVTLIFMAAKLSATLIAFVAAMAFYKGTAQQYLPKMSSFWRRALKLFAASFLFVSSLTVLSLAIDFFEGDTAIQTPQLEKTHQNDELSEHDKAIIRTYLTQTDDDKNCDDACQSVARANLVDQLPALAEMQNVGGIEVTRTLLHLMAISDDEPVAADDFKNNETELESISGEVTHKSNITEKPETKSEQTKPVTSILQWGKGIIQDLGLGFGWAAVYFTLFSLLWRGQTPGKKVCNIRVVSLNGEPLGMLDCFGRYGGYGAGFATGLLGFLQVYWDPNRQAIQDKISATVVIQGSVNQVVNAQTVEENLKTT</sequence>
<dbReference type="EMBL" id="BJUT01000013">
    <property type="protein sequence ID" value="GEK76268.1"/>
    <property type="molecule type" value="Genomic_DNA"/>
</dbReference>
<evidence type="ECO:0000256" key="2">
    <source>
        <dbReference type="ARBA" id="ARBA00022475"/>
    </source>
</evidence>
<reference evidence="8 9" key="1">
    <citation type="submission" date="2019-07" db="EMBL/GenBank/DDBJ databases">
        <title>Whole genome shotgun sequence of Pseudoalteromonas atlantica NBRC 103033.</title>
        <authorList>
            <person name="Hosoyama A."/>
            <person name="Uohara A."/>
            <person name="Ohji S."/>
            <person name="Ichikawa N."/>
        </authorList>
    </citation>
    <scope>NUCLEOTIDE SEQUENCE [LARGE SCALE GENOMIC DNA]</scope>
    <source>
        <strain evidence="8 9">NBRC 103033</strain>
    </source>
</reference>
<comment type="subcellular location">
    <subcellularLocation>
        <location evidence="1">Cell membrane</location>
        <topology evidence="1">Multi-pass membrane protein</topology>
    </subcellularLocation>
</comment>
<name>A0ABQ0UCQ3_PSEAF</name>
<dbReference type="RefSeq" id="WP_154945297.1">
    <property type="nucleotide sequence ID" value="NZ_BJUT01000013.1"/>
</dbReference>
<evidence type="ECO:0000256" key="1">
    <source>
        <dbReference type="ARBA" id="ARBA00004651"/>
    </source>
</evidence>
<evidence type="ECO:0000256" key="4">
    <source>
        <dbReference type="ARBA" id="ARBA00022989"/>
    </source>
</evidence>
<organism evidence="8 9">
    <name type="scientific">Pseudoalteromonas atlantica</name>
    <name type="common">Alteromonas atlantica</name>
    <dbReference type="NCBI Taxonomy" id="288"/>
    <lineage>
        <taxon>Bacteria</taxon>
        <taxon>Pseudomonadati</taxon>
        <taxon>Pseudomonadota</taxon>
        <taxon>Gammaproteobacteria</taxon>
        <taxon>Alteromonadales</taxon>
        <taxon>Pseudoalteromonadaceae</taxon>
        <taxon>Pseudoalteromonas</taxon>
    </lineage>
</organism>
<dbReference type="PANTHER" id="PTHR36115:SF6">
    <property type="entry name" value="PROLINE-RICH ANTIGEN HOMOLOG"/>
    <property type="match status" value="1"/>
</dbReference>
<evidence type="ECO:0000313" key="9">
    <source>
        <dbReference type="Proteomes" id="UP000321189"/>
    </source>
</evidence>
<evidence type="ECO:0000256" key="5">
    <source>
        <dbReference type="ARBA" id="ARBA00023136"/>
    </source>
</evidence>
<dbReference type="InterPro" id="IPR051791">
    <property type="entry name" value="Pra-immunoreactive"/>
</dbReference>
<keyword evidence="4 6" id="KW-1133">Transmembrane helix</keyword>
<dbReference type="Proteomes" id="UP000321189">
    <property type="component" value="Unassembled WGS sequence"/>
</dbReference>
<keyword evidence="5 6" id="KW-0472">Membrane</keyword>
<evidence type="ECO:0000259" key="7">
    <source>
        <dbReference type="Pfam" id="PF06271"/>
    </source>
</evidence>
<dbReference type="InterPro" id="IPR010432">
    <property type="entry name" value="RDD"/>
</dbReference>
<keyword evidence="9" id="KW-1185">Reference proteome</keyword>
<protein>
    <submittedName>
        <fullName evidence="8">RDD domain protein</fullName>
    </submittedName>
</protein>
<feature type="transmembrane region" description="Helical" evidence="6">
    <location>
        <begin position="255"/>
        <end position="273"/>
    </location>
</feature>
<feature type="transmembrane region" description="Helical" evidence="6">
    <location>
        <begin position="304"/>
        <end position="323"/>
    </location>
</feature>
<proteinExistence type="predicted"/>
<feature type="transmembrane region" description="Helical" evidence="6">
    <location>
        <begin position="93"/>
        <end position="115"/>
    </location>
</feature>
<dbReference type="PANTHER" id="PTHR36115">
    <property type="entry name" value="PROLINE-RICH ANTIGEN HOMOLOG-RELATED"/>
    <property type="match status" value="1"/>
</dbReference>
<evidence type="ECO:0000256" key="6">
    <source>
        <dbReference type="SAM" id="Phobius"/>
    </source>
</evidence>
<accession>A0ABQ0UCQ3</accession>
<evidence type="ECO:0000256" key="3">
    <source>
        <dbReference type="ARBA" id="ARBA00022692"/>
    </source>
</evidence>
<gene>
    <name evidence="8" type="ORF">PAT01_15720</name>
</gene>
<evidence type="ECO:0000313" key="8">
    <source>
        <dbReference type="EMBL" id="GEK76268.1"/>
    </source>
</evidence>
<dbReference type="Pfam" id="PF06271">
    <property type="entry name" value="RDD"/>
    <property type="match status" value="1"/>
</dbReference>
<feature type="domain" description="RDD" evidence="7">
    <location>
        <begin position="252"/>
        <end position="335"/>
    </location>
</feature>